<evidence type="ECO:0000256" key="8">
    <source>
        <dbReference type="ARBA" id="ARBA00031423"/>
    </source>
</evidence>
<evidence type="ECO:0000256" key="6">
    <source>
        <dbReference type="ARBA" id="ARBA00022679"/>
    </source>
</evidence>
<sequence>MGDDSRPAMIPFQPDDRASGLLLHVTSLPCRFGIGDLGPAACDWIDQLQAAGQKCWQILPLGPTGEGFSPYTPTSTFAGNIWLISPDRLMEDGLLTAADCQGADFPADHIAFDEVRAFKRRLLDTAWRRFVSDRPASLQEAFEQFRQHEQHWLDDFALFTAIKAKFGDSTHYQDWPKELVRRDAETLASARSEMAEAIDACCFEQFLFFRQGRALKDHAQSRGVAMLGDVPFFISADSADVWSNPELFLLDEHQRPLFVAGVPPDYFSADGQLWGNPVYDWNVLQRTGYRWWVDRLRALLAHVDVLRLDHFRAFAAAWHTPAGAETAIGGEWRDGPGSDFFAAISSALGGLPFVAEDLGHITDDVRELRKAYHLPGMMVLQFAFDGDPLNPFLPEHCTHNNLSYTGTHDNNTTRGWYESLNQEQQNVVWQMLHRDPVPAEEVAGLFLETAWHSSAALAMAPLQDLLNLGSEARMNTPGIAAGNWGWRCTPEQLQQADFARLRELTAAAGRLP</sequence>
<evidence type="ECO:0000256" key="5">
    <source>
        <dbReference type="ARBA" id="ARBA00022676"/>
    </source>
</evidence>
<dbReference type="PANTHER" id="PTHR32438">
    <property type="entry name" value="4-ALPHA-GLUCANOTRANSFERASE DPE1, CHLOROPLASTIC/AMYLOPLASTIC"/>
    <property type="match status" value="1"/>
</dbReference>
<dbReference type="Gene3D" id="3.20.20.80">
    <property type="entry name" value="Glycosidases"/>
    <property type="match status" value="1"/>
</dbReference>
<reference evidence="11 12" key="1">
    <citation type="submission" date="2019-02" db="EMBL/GenBank/DDBJ databases">
        <title>Deep-cultivation of Planctomycetes and their phenomic and genomic characterization uncovers novel biology.</title>
        <authorList>
            <person name="Wiegand S."/>
            <person name="Jogler M."/>
            <person name="Boedeker C."/>
            <person name="Pinto D."/>
            <person name="Vollmers J."/>
            <person name="Rivas-Marin E."/>
            <person name="Kohn T."/>
            <person name="Peeters S.H."/>
            <person name="Heuer A."/>
            <person name="Rast P."/>
            <person name="Oberbeckmann S."/>
            <person name="Bunk B."/>
            <person name="Jeske O."/>
            <person name="Meyerdierks A."/>
            <person name="Storesund J.E."/>
            <person name="Kallscheuer N."/>
            <person name="Luecker S."/>
            <person name="Lage O.M."/>
            <person name="Pohl T."/>
            <person name="Merkel B.J."/>
            <person name="Hornburger P."/>
            <person name="Mueller R.-W."/>
            <person name="Bruemmer F."/>
            <person name="Labrenz M."/>
            <person name="Spormann A.M."/>
            <person name="Op den Camp H."/>
            <person name="Overmann J."/>
            <person name="Amann R."/>
            <person name="Jetten M.S.M."/>
            <person name="Mascher T."/>
            <person name="Medema M.H."/>
            <person name="Devos D.P."/>
            <person name="Kaster A.-K."/>
            <person name="Ovreas L."/>
            <person name="Rohde M."/>
            <person name="Galperin M.Y."/>
            <person name="Jogler C."/>
        </authorList>
    </citation>
    <scope>NUCLEOTIDE SEQUENCE [LARGE SCALE GENOMIC DNA]</scope>
    <source>
        <strain evidence="11 12">Pla85_3_4</strain>
    </source>
</reference>
<evidence type="ECO:0000256" key="9">
    <source>
        <dbReference type="ARBA" id="ARBA00031501"/>
    </source>
</evidence>
<evidence type="ECO:0000313" key="12">
    <source>
        <dbReference type="Proteomes" id="UP000317648"/>
    </source>
</evidence>
<evidence type="ECO:0000256" key="3">
    <source>
        <dbReference type="ARBA" id="ARBA00012560"/>
    </source>
</evidence>
<dbReference type="GO" id="GO:0004134">
    <property type="term" value="F:4-alpha-glucanotransferase activity"/>
    <property type="evidence" value="ECO:0007669"/>
    <property type="project" value="UniProtKB-EC"/>
</dbReference>
<dbReference type="NCBIfam" id="NF011080">
    <property type="entry name" value="PRK14508.1-3"/>
    <property type="match status" value="1"/>
</dbReference>
<keyword evidence="5 10" id="KW-0328">Glycosyltransferase</keyword>
<proteinExistence type="inferred from homology"/>
<dbReference type="KEGG" id="lcre:Pla8534_09630"/>
<evidence type="ECO:0000256" key="1">
    <source>
        <dbReference type="ARBA" id="ARBA00000439"/>
    </source>
</evidence>
<dbReference type="GO" id="GO:0005975">
    <property type="term" value="P:carbohydrate metabolic process"/>
    <property type="evidence" value="ECO:0007669"/>
    <property type="project" value="InterPro"/>
</dbReference>
<accession>A0A518DMX0</accession>
<evidence type="ECO:0000256" key="4">
    <source>
        <dbReference type="ARBA" id="ARBA00020295"/>
    </source>
</evidence>
<dbReference type="OrthoDB" id="9811841at2"/>
<gene>
    <name evidence="11" type="primary">malQ</name>
    <name evidence="11" type="ORF">Pla8534_09630</name>
</gene>
<evidence type="ECO:0000256" key="10">
    <source>
        <dbReference type="RuleBase" id="RU361207"/>
    </source>
</evidence>
<organism evidence="11 12">
    <name type="scientific">Lignipirellula cremea</name>
    <dbReference type="NCBI Taxonomy" id="2528010"/>
    <lineage>
        <taxon>Bacteria</taxon>
        <taxon>Pseudomonadati</taxon>
        <taxon>Planctomycetota</taxon>
        <taxon>Planctomycetia</taxon>
        <taxon>Pirellulales</taxon>
        <taxon>Pirellulaceae</taxon>
        <taxon>Lignipirellula</taxon>
    </lineage>
</organism>
<dbReference type="NCBIfam" id="TIGR00217">
    <property type="entry name" value="malQ"/>
    <property type="match status" value="1"/>
</dbReference>
<comment type="catalytic activity">
    <reaction evidence="1 10">
        <text>Transfers a segment of a (1-&gt;4)-alpha-D-glucan to a new position in an acceptor, which may be glucose or a (1-&gt;4)-alpha-D-glucan.</text>
        <dbReference type="EC" id="2.4.1.25"/>
    </reaction>
</comment>
<dbReference type="AlphaFoldDB" id="A0A518DMX0"/>
<dbReference type="PANTHER" id="PTHR32438:SF5">
    <property type="entry name" value="4-ALPHA-GLUCANOTRANSFERASE DPE1, CHLOROPLASTIC_AMYLOPLASTIC"/>
    <property type="match status" value="1"/>
</dbReference>
<keyword evidence="6 10" id="KW-0808">Transferase</keyword>
<dbReference type="SUPFAM" id="SSF51445">
    <property type="entry name" value="(Trans)glycosidases"/>
    <property type="match status" value="1"/>
</dbReference>
<dbReference type="InterPro" id="IPR003385">
    <property type="entry name" value="Glyco_hydro_77"/>
</dbReference>
<dbReference type="EMBL" id="CP036433">
    <property type="protein sequence ID" value="QDU93184.1"/>
    <property type="molecule type" value="Genomic_DNA"/>
</dbReference>
<keyword evidence="12" id="KW-1185">Reference proteome</keyword>
<evidence type="ECO:0000256" key="7">
    <source>
        <dbReference type="ARBA" id="ARBA00023277"/>
    </source>
</evidence>
<dbReference type="InterPro" id="IPR017853">
    <property type="entry name" value="GH"/>
</dbReference>
<evidence type="ECO:0000256" key="2">
    <source>
        <dbReference type="ARBA" id="ARBA00005684"/>
    </source>
</evidence>
<protein>
    <recommendedName>
        <fullName evidence="4 10">4-alpha-glucanotransferase</fullName>
        <ecNumber evidence="3 10">2.4.1.25</ecNumber>
    </recommendedName>
    <alternativeName>
        <fullName evidence="8 10">Amylomaltase</fullName>
    </alternativeName>
    <alternativeName>
        <fullName evidence="9 10">Disproportionating enzyme</fullName>
    </alternativeName>
</protein>
<evidence type="ECO:0000313" key="11">
    <source>
        <dbReference type="EMBL" id="QDU93184.1"/>
    </source>
</evidence>
<comment type="similarity">
    <text evidence="2 10">Belongs to the disproportionating enzyme family.</text>
</comment>
<name>A0A518DMX0_9BACT</name>
<dbReference type="Proteomes" id="UP000317648">
    <property type="component" value="Chromosome"/>
</dbReference>
<dbReference type="EC" id="2.4.1.25" evidence="3 10"/>
<dbReference type="Pfam" id="PF02446">
    <property type="entry name" value="Glyco_hydro_77"/>
    <property type="match status" value="1"/>
</dbReference>
<keyword evidence="7 10" id="KW-0119">Carbohydrate metabolism</keyword>